<gene>
    <name evidence="2" type="ORF">V5F32_11210</name>
</gene>
<comment type="caution">
    <text evidence="2">The sequence shown here is derived from an EMBL/GenBank/DDBJ whole genome shotgun (WGS) entry which is preliminary data.</text>
</comment>
<dbReference type="Pfam" id="PF01554">
    <property type="entry name" value="MatE"/>
    <property type="match status" value="1"/>
</dbReference>
<sequence>MSRGALQIALAGGGFAFVVTEVAGIAAALWPQAWLDLFSSEPDMIAAGSASLRIVGPAYGFFGLGMALYFASQGAGRLMWPLASGFLRVALALGGGWAALWLISSLTPLFASLALVAYGLTILAAVRLGAWFR</sequence>
<keyword evidence="3" id="KW-1185">Reference proteome</keyword>
<reference evidence="2 3" key="1">
    <citation type="submission" date="2024-02" db="EMBL/GenBank/DDBJ databases">
        <title>Expansion and revision of Xanthobacter and proposal of Roseixanthobacter gen. nov.</title>
        <authorList>
            <person name="Soltysiak M.P.M."/>
            <person name="Jalihal A."/>
            <person name="Ory A."/>
            <person name="Chrisophersen C."/>
            <person name="Lee A.D."/>
            <person name="Boulton J."/>
            <person name="Springer M."/>
        </authorList>
    </citation>
    <scope>NUCLEOTIDE SEQUENCE [LARGE SCALE GENOMIC DNA]</scope>
    <source>
        <strain evidence="2 3">23A</strain>
    </source>
</reference>
<keyword evidence="1" id="KW-0472">Membrane</keyword>
<organism evidence="2 3">
    <name type="scientific">Xanthobacter oligotrophicus</name>
    <dbReference type="NCBI Taxonomy" id="2607286"/>
    <lineage>
        <taxon>Bacteria</taxon>
        <taxon>Pseudomonadati</taxon>
        <taxon>Pseudomonadota</taxon>
        <taxon>Alphaproteobacteria</taxon>
        <taxon>Hyphomicrobiales</taxon>
        <taxon>Xanthobacteraceae</taxon>
        <taxon>Xanthobacter</taxon>
    </lineage>
</organism>
<evidence type="ECO:0000313" key="3">
    <source>
        <dbReference type="Proteomes" id="UP001604002"/>
    </source>
</evidence>
<proteinExistence type="predicted"/>
<dbReference type="InterPro" id="IPR002528">
    <property type="entry name" value="MATE_fam"/>
</dbReference>
<evidence type="ECO:0000256" key="1">
    <source>
        <dbReference type="SAM" id="Phobius"/>
    </source>
</evidence>
<feature type="transmembrane region" description="Helical" evidence="1">
    <location>
        <begin position="109"/>
        <end position="130"/>
    </location>
</feature>
<feature type="transmembrane region" description="Helical" evidence="1">
    <location>
        <begin position="78"/>
        <end position="103"/>
    </location>
</feature>
<evidence type="ECO:0000313" key="2">
    <source>
        <dbReference type="EMBL" id="MFG1372734.1"/>
    </source>
</evidence>
<keyword evidence="1" id="KW-1133">Transmembrane helix</keyword>
<protein>
    <submittedName>
        <fullName evidence="2">MATE family efflux transporter</fullName>
    </submittedName>
</protein>
<keyword evidence="1" id="KW-0812">Transmembrane</keyword>
<dbReference type="RefSeq" id="WP_393992595.1">
    <property type="nucleotide sequence ID" value="NZ_JBAFVH010000006.1"/>
</dbReference>
<name>A0ABW6ZVI2_9HYPH</name>
<dbReference type="Proteomes" id="UP001604002">
    <property type="component" value="Unassembled WGS sequence"/>
</dbReference>
<accession>A0ABW6ZVI2</accession>
<feature type="transmembrane region" description="Helical" evidence="1">
    <location>
        <begin position="7"/>
        <end position="30"/>
    </location>
</feature>
<feature type="transmembrane region" description="Helical" evidence="1">
    <location>
        <begin position="50"/>
        <end position="71"/>
    </location>
</feature>
<dbReference type="EMBL" id="JBAFVH010000006">
    <property type="protein sequence ID" value="MFG1372734.1"/>
    <property type="molecule type" value="Genomic_DNA"/>
</dbReference>